<dbReference type="AlphaFoldDB" id="A0A243WDR6"/>
<dbReference type="Pfam" id="PF09579">
    <property type="entry name" value="Spore_YtfJ"/>
    <property type="match status" value="1"/>
</dbReference>
<evidence type="ECO:0000313" key="3">
    <source>
        <dbReference type="Proteomes" id="UP000194873"/>
    </source>
</evidence>
<dbReference type="Proteomes" id="UP000194873">
    <property type="component" value="Unassembled WGS sequence"/>
</dbReference>
<reference evidence="2 3" key="1">
    <citation type="submission" date="2017-01" db="EMBL/GenBank/DDBJ databases">
        <title>A new Hymenobacter.</title>
        <authorList>
            <person name="Liang Y."/>
            <person name="Feng F."/>
        </authorList>
    </citation>
    <scope>NUCLEOTIDE SEQUENCE [LARGE SCALE GENOMIC DNA]</scope>
    <source>
        <strain evidence="2">MIMBbqt21</strain>
    </source>
</reference>
<evidence type="ECO:0008006" key="4">
    <source>
        <dbReference type="Google" id="ProtNLM"/>
    </source>
</evidence>
<keyword evidence="3" id="KW-1185">Reference proteome</keyword>
<comment type="caution">
    <text evidence="2">The sequence shown here is derived from an EMBL/GenBank/DDBJ whole genome shotgun (WGS) entry which is preliminary data.</text>
</comment>
<dbReference type="PANTHER" id="PTHR39162">
    <property type="entry name" value="GLL3345 PROTEIN"/>
    <property type="match status" value="1"/>
</dbReference>
<dbReference type="EMBL" id="MTSE01000008">
    <property type="protein sequence ID" value="OUJ72978.1"/>
    <property type="molecule type" value="Genomic_DNA"/>
</dbReference>
<accession>A0A243WDR6</accession>
<proteinExistence type="predicted"/>
<name>A0A243WDR6_9BACT</name>
<organism evidence="2 3">
    <name type="scientific">Hymenobacter crusticola</name>
    <dbReference type="NCBI Taxonomy" id="1770526"/>
    <lineage>
        <taxon>Bacteria</taxon>
        <taxon>Pseudomonadati</taxon>
        <taxon>Bacteroidota</taxon>
        <taxon>Cytophagia</taxon>
        <taxon>Cytophagales</taxon>
        <taxon>Hymenobacteraceae</taxon>
        <taxon>Hymenobacter</taxon>
    </lineage>
</organism>
<sequence length="115" mass="11666">MLNHFLDQFVHAAGTRAVFGEPVVLPYATVVPVAKVIWGLGAGFGGGGRAQASGEASTTGSGGGYGGGAKAYPVGVIDIRPERTRFLSTPSATRQVLLGVALGIALTQLLKLSSK</sequence>
<feature type="region of interest" description="Disordered" evidence="1">
    <location>
        <begin position="49"/>
        <end position="68"/>
    </location>
</feature>
<evidence type="ECO:0000256" key="1">
    <source>
        <dbReference type="SAM" id="MobiDB-lite"/>
    </source>
</evidence>
<evidence type="ECO:0000313" key="2">
    <source>
        <dbReference type="EMBL" id="OUJ72978.1"/>
    </source>
</evidence>
<gene>
    <name evidence="2" type="ORF">BXP70_16595</name>
</gene>
<dbReference type="InterPro" id="IPR014229">
    <property type="entry name" value="Spore_YtfJ"/>
</dbReference>
<dbReference type="PANTHER" id="PTHR39162:SF1">
    <property type="entry name" value="SPORULATION PROTEIN YTFJ"/>
    <property type="match status" value="1"/>
</dbReference>
<protein>
    <recommendedName>
        <fullName evidence="4">Sporulation protein</fullName>
    </recommendedName>
</protein>
<feature type="compositionally biased region" description="Low complexity" evidence="1">
    <location>
        <begin position="50"/>
        <end position="59"/>
    </location>
</feature>